<gene>
    <name evidence="1" type="ORF">BKD09_29155</name>
</gene>
<dbReference type="AlphaFoldDB" id="A0A1L3FGL3"/>
<name>A0A1L3FGL3_BRAJP</name>
<evidence type="ECO:0000313" key="2">
    <source>
        <dbReference type="Proteomes" id="UP000181962"/>
    </source>
</evidence>
<dbReference type="EMBL" id="CP017637">
    <property type="protein sequence ID" value="APG12411.1"/>
    <property type="molecule type" value="Genomic_DNA"/>
</dbReference>
<reference evidence="1 2" key="1">
    <citation type="submission" date="2016-11" db="EMBL/GenBank/DDBJ databases">
        <title>Complete Genome Sequence of Bradyrhizobium sp. strain J5, an isolated from soybean nodule in Hokkaido.</title>
        <authorList>
            <person name="Kanehara K."/>
        </authorList>
    </citation>
    <scope>NUCLEOTIDE SEQUENCE [LARGE SCALE GENOMIC DNA]</scope>
    <source>
        <strain evidence="1 2">J5</strain>
    </source>
</reference>
<proteinExistence type="predicted"/>
<accession>A0A1L3FGL3</accession>
<evidence type="ECO:0000313" key="1">
    <source>
        <dbReference type="EMBL" id="APG12411.1"/>
    </source>
</evidence>
<protein>
    <submittedName>
        <fullName evidence="1">Uncharacterized protein</fullName>
    </submittedName>
</protein>
<sequence length="76" mass="8604">MGVGWQHLFRMRLYVMGSVPSVGDRTFRDVRGEPLLAATAGEAIRRPLAFINPILMRPTTAAMQQTPTVAWSRYRE</sequence>
<organism evidence="1 2">
    <name type="scientific">Bradyrhizobium japonicum</name>
    <dbReference type="NCBI Taxonomy" id="375"/>
    <lineage>
        <taxon>Bacteria</taxon>
        <taxon>Pseudomonadati</taxon>
        <taxon>Pseudomonadota</taxon>
        <taxon>Alphaproteobacteria</taxon>
        <taxon>Hyphomicrobiales</taxon>
        <taxon>Nitrobacteraceae</taxon>
        <taxon>Bradyrhizobium</taxon>
    </lineage>
</organism>
<dbReference type="Proteomes" id="UP000181962">
    <property type="component" value="Chromosome"/>
</dbReference>